<feature type="compositionally biased region" description="Basic and acidic residues" evidence="1">
    <location>
        <begin position="1"/>
        <end position="11"/>
    </location>
</feature>
<dbReference type="EMBL" id="JH767164">
    <property type="protein sequence ID" value="EQC32247.1"/>
    <property type="molecule type" value="Genomic_DNA"/>
</dbReference>
<keyword evidence="4" id="KW-1185">Reference proteome</keyword>
<dbReference type="GeneID" id="19950724"/>
<dbReference type="VEuPathDB" id="FungiDB:SDRG_09997"/>
<dbReference type="InParanoid" id="T0RQB4"/>
<evidence type="ECO:0000313" key="3">
    <source>
        <dbReference type="EMBL" id="EQC32247.1"/>
    </source>
</evidence>
<gene>
    <name evidence="3" type="ORF">SDRG_09997</name>
</gene>
<sequence length="149" mass="16725">MTEKPRQRSSGEHASMQDDALDARDASTLQRQPTPSVGDDTEHPQPPNVLQIEWTDDDLRGLTDITEEDARRNARATQAPLLQAGLEHRHRHKPSLRLGAANKEVAQLNRAHGGVSLTLMVAAVAMLAFITLKVVLHRRRRFQQYQPID</sequence>
<keyword evidence="2" id="KW-0472">Membrane</keyword>
<organism evidence="3 4">
    <name type="scientific">Saprolegnia diclina (strain VS20)</name>
    <dbReference type="NCBI Taxonomy" id="1156394"/>
    <lineage>
        <taxon>Eukaryota</taxon>
        <taxon>Sar</taxon>
        <taxon>Stramenopiles</taxon>
        <taxon>Oomycota</taxon>
        <taxon>Saprolegniomycetes</taxon>
        <taxon>Saprolegniales</taxon>
        <taxon>Saprolegniaceae</taxon>
        <taxon>Saprolegnia</taxon>
    </lineage>
</organism>
<evidence type="ECO:0000313" key="4">
    <source>
        <dbReference type="Proteomes" id="UP000030762"/>
    </source>
</evidence>
<dbReference type="Proteomes" id="UP000030762">
    <property type="component" value="Unassembled WGS sequence"/>
</dbReference>
<evidence type="ECO:0000256" key="1">
    <source>
        <dbReference type="SAM" id="MobiDB-lite"/>
    </source>
</evidence>
<reference evidence="3 4" key="1">
    <citation type="submission" date="2012-04" db="EMBL/GenBank/DDBJ databases">
        <title>The Genome Sequence of Saprolegnia declina VS20.</title>
        <authorList>
            <consortium name="The Broad Institute Genome Sequencing Platform"/>
            <person name="Russ C."/>
            <person name="Nusbaum C."/>
            <person name="Tyler B."/>
            <person name="van West P."/>
            <person name="Dieguez-Uribeondo J."/>
            <person name="de Bruijn I."/>
            <person name="Tripathy S."/>
            <person name="Jiang R."/>
            <person name="Young S.K."/>
            <person name="Zeng Q."/>
            <person name="Gargeya S."/>
            <person name="Fitzgerald M."/>
            <person name="Haas B."/>
            <person name="Abouelleil A."/>
            <person name="Alvarado L."/>
            <person name="Arachchi H.M."/>
            <person name="Berlin A."/>
            <person name="Chapman S.B."/>
            <person name="Goldberg J."/>
            <person name="Griggs A."/>
            <person name="Gujja S."/>
            <person name="Hansen M."/>
            <person name="Howarth C."/>
            <person name="Imamovic A."/>
            <person name="Larimer J."/>
            <person name="McCowen C."/>
            <person name="Montmayeur A."/>
            <person name="Murphy C."/>
            <person name="Neiman D."/>
            <person name="Pearson M."/>
            <person name="Priest M."/>
            <person name="Roberts A."/>
            <person name="Saif S."/>
            <person name="Shea T."/>
            <person name="Sisk P."/>
            <person name="Sykes S."/>
            <person name="Wortman J."/>
            <person name="Nusbaum C."/>
            <person name="Birren B."/>
        </authorList>
    </citation>
    <scope>NUCLEOTIDE SEQUENCE [LARGE SCALE GENOMIC DNA]</scope>
    <source>
        <strain evidence="3 4">VS20</strain>
    </source>
</reference>
<name>T0RQB4_SAPDV</name>
<feature type="region of interest" description="Disordered" evidence="1">
    <location>
        <begin position="1"/>
        <end position="56"/>
    </location>
</feature>
<dbReference type="RefSeq" id="XP_008614188.1">
    <property type="nucleotide sequence ID" value="XM_008615966.1"/>
</dbReference>
<keyword evidence="2" id="KW-1133">Transmembrane helix</keyword>
<protein>
    <submittedName>
        <fullName evidence="3">Uncharacterized protein</fullName>
    </submittedName>
</protein>
<dbReference type="AlphaFoldDB" id="T0RQB4"/>
<feature type="transmembrane region" description="Helical" evidence="2">
    <location>
        <begin position="115"/>
        <end position="136"/>
    </location>
</feature>
<evidence type="ECO:0000256" key="2">
    <source>
        <dbReference type="SAM" id="Phobius"/>
    </source>
</evidence>
<proteinExistence type="predicted"/>
<accession>T0RQB4</accession>
<dbReference type="OMA" id="ANEPPNL"/>
<keyword evidence="2" id="KW-0812">Transmembrane</keyword>